<dbReference type="InterPro" id="IPR013783">
    <property type="entry name" value="Ig-like_fold"/>
</dbReference>
<protein>
    <recommendedName>
        <fullName evidence="6">DUF5689 domain-containing protein</fullName>
    </recommendedName>
</protein>
<dbReference type="Pfam" id="PF13004">
    <property type="entry name" value="BACON"/>
    <property type="match status" value="1"/>
</dbReference>
<evidence type="ECO:0000313" key="5">
    <source>
        <dbReference type="Proteomes" id="UP000886844"/>
    </source>
</evidence>
<dbReference type="Gene3D" id="2.60.40.10">
    <property type="entry name" value="Immunoglobulins"/>
    <property type="match status" value="1"/>
</dbReference>
<keyword evidence="1" id="KW-0732">Signal</keyword>
<gene>
    <name evidence="4" type="ORF">H9828_00890</name>
</gene>
<feature type="domain" description="BACON" evidence="2">
    <location>
        <begin position="70"/>
        <end position="119"/>
    </location>
</feature>
<dbReference type="Pfam" id="PF18942">
    <property type="entry name" value="DUF5689"/>
    <property type="match status" value="1"/>
</dbReference>
<feature type="signal peptide" evidence="1">
    <location>
        <begin position="1"/>
        <end position="21"/>
    </location>
</feature>
<proteinExistence type="predicted"/>
<dbReference type="InterPro" id="IPR043744">
    <property type="entry name" value="DUF5689"/>
</dbReference>
<feature type="domain" description="DUF5689" evidence="3">
    <location>
        <begin position="525"/>
        <end position="700"/>
    </location>
</feature>
<comment type="caution">
    <text evidence="4">The sequence shown here is derived from an EMBL/GenBank/DDBJ whole genome shotgun (WGS) entry which is preliminary data.</text>
</comment>
<evidence type="ECO:0000256" key="1">
    <source>
        <dbReference type="SAM" id="SignalP"/>
    </source>
</evidence>
<evidence type="ECO:0000259" key="3">
    <source>
        <dbReference type="Pfam" id="PF18942"/>
    </source>
</evidence>
<evidence type="ECO:0000313" key="4">
    <source>
        <dbReference type="EMBL" id="HIY67953.1"/>
    </source>
</evidence>
<accession>A0A9D2CBI8</accession>
<dbReference type="CDD" id="cd14948">
    <property type="entry name" value="BACON"/>
    <property type="match status" value="1"/>
</dbReference>
<evidence type="ECO:0008006" key="6">
    <source>
        <dbReference type="Google" id="ProtNLM"/>
    </source>
</evidence>
<reference evidence="4" key="2">
    <citation type="submission" date="2021-04" db="EMBL/GenBank/DDBJ databases">
        <authorList>
            <person name="Gilroy R."/>
        </authorList>
    </citation>
    <scope>NUCLEOTIDE SEQUENCE</scope>
    <source>
        <strain evidence="4">5134</strain>
    </source>
</reference>
<evidence type="ECO:0000259" key="2">
    <source>
        <dbReference type="Pfam" id="PF13004"/>
    </source>
</evidence>
<reference evidence="4" key="1">
    <citation type="journal article" date="2021" name="PeerJ">
        <title>Extensive microbial diversity within the chicken gut microbiome revealed by metagenomics and culture.</title>
        <authorList>
            <person name="Gilroy R."/>
            <person name="Ravi A."/>
            <person name="Getino M."/>
            <person name="Pursley I."/>
            <person name="Horton D.L."/>
            <person name="Alikhan N.F."/>
            <person name="Baker D."/>
            <person name="Gharbi K."/>
            <person name="Hall N."/>
            <person name="Watson M."/>
            <person name="Adriaenssens E.M."/>
            <person name="Foster-Nyarko E."/>
            <person name="Jarju S."/>
            <person name="Secka A."/>
            <person name="Antonio M."/>
            <person name="Oren A."/>
            <person name="Chaudhuri R.R."/>
            <person name="La Ragione R."/>
            <person name="Hildebrand F."/>
            <person name="Pallen M.J."/>
        </authorList>
    </citation>
    <scope>NUCLEOTIDE SEQUENCE</scope>
    <source>
        <strain evidence="4">5134</strain>
    </source>
</reference>
<dbReference type="InterPro" id="IPR024361">
    <property type="entry name" value="BACON"/>
</dbReference>
<dbReference type="Proteomes" id="UP000886844">
    <property type="component" value="Unassembled WGS sequence"/>
</dbReference>
<name>A0A9D2CBI8_9BACT</name>
<feature type="chain" id="PRO_5039171249" description="DUF5689 domain-containing protein" evidence="1">
    <location>
        <begin position="22"/>
        <end position="1131"/>
    </location>
</feature>
<dbReference type="AlphaFoldDB" id="A0A9D2CBI8"/>
<dbReference type="PROSITE" id="PS51257">
    <property type="entry name" value="PROKAR_LIPOPROTEIN"/>
    <property type="match status" value="1"/>
</dbReference>
<dbReference type="EMBL" id="DXDA01000007">
    <property type="protein sequence ID" value="HIY67953.1"/>
    <property type="molecule type" value="Genomic_DNA"/>
</dbReference>
<sequence length="1131" mass="120757">MKKQLFGIWTAALLLAGVAVSCTSDPEVDSVGRVGITQESLTASGEGEELTLDVTSNSYWHIDFTDPATGETVRWITPSETYGMGDAAVKLVVSRNRSTSARTAYIHVTTDSESSTVSILLSQGAGTVGGGDGYGFPIYQMFSIDANHMLSNAFIEGGNCYFDDGMILSRTGSPADMTFSTKTHTNPKTDWYFQRGVVIGSWATGDALQLQIPLKEALSGDLRYVYGSRRDGTQNASHAWQFEWSADGESWTPFDKASVGGASDAVWKIVDFTIPAEKQIPAGGTLWIRHYCKDGSSASTSGSDPTVTFQTGFCITKAKADASEVPAMDDETIVFSTGFDDLRDAVAAYIDLPLDFMSSFHAGGYSLPKEHSDIVAFEECYARPGFLQVGCGDEAIVTRYKQGSYTIQLASRFEAMRILKSDLKLTFLATAMIDAYGKPTDPGVVVKVDGASGATVEGGELEGVANNEFKPFTVYVRGATPETEITITSAAMTSSTDDVRFFVDDIVLAVEGEPERPSADDPVKATIAELRGKAGASEVTISDNLYIQGTVVSVDNVPQDCFAVQDDEAGIFVSAPNHGLSVGDQAEVVVKGAKLAKDADGLLVVTPTSAAEVTKSGTATELPAVRSISVGELAAGTCEAMRVSLPESQVVDADLSKTLSGTVTLELEDRVTTYSMKTYAHATFASTMVPQKRGPVKGIAGAGYVLPASESDLSAMNGTRFGEEVYAITPISGLLKVSMANGEVGFRNVSYSNNVVTYSSPEGCTITKVGNEDIPGCGLTNTGSATIYDGRFLTTGWGGDNWQENGLVFKIKATSRLVGTLRFGFGLFANKSANGYVPKNYKIVWSTDNMTWNEDVRVLTAPFTGEGSEVFSIPTTANSGGYKMAYFHVPDSKAIAEGGFIYIKIMQADNTTALYPDQGIRTDGQLLFQHGFYLTTHEKGAYYTSVLPSGENVLLTEGFDDAYLAHDYFIPSWQMWTNLSEQYTMPEGWDKSGNVYEGTGYIRVGKSDTDGTSSITTPALAALGDTPADVTLKFRIGVGLGGKVAFAPDPCTVTITTSGGGSVGTLTPDLTTLLPQGELTEITNETAPAYENAYHRWYDVSVPVTGATKDTRITIGGTGRHFIDDIVITKD</sequence>
<organism evidence="4 5">
    <name type="scientific">Candidatus Alistipes intestinigallinarum</name>
    <dbReference type="NCBI Taxonomy" id="2838440"/>
    <lineage>
        <taxon>Bacteria</taxon>
        <taxon>Pseudomonadati</taxon>
        <taxon>Bacteroidota</taxon>
        <taxon>Bacteroidia</taxon>
        <taxon>Bacteroidales</taxon>
        <taxon>Rikenellaceae</taxon>
        <taxon>Alistipes</taxon>
    </lineage>
</organism>